<dbReference type="AlphaFoldDB" id="U2QEC0"/>
<dbReference type="Gene3D" id="3.40.1190.10">
    <property type="entry name" value="Mur-like, catalytic domain"/>
    <property type="match status" value="1"/>
</dbReference>
<evidence type="ECO:0000256" key="7">
    <source>
        <dbReference type="ARBA" id="ARBA00022842"/>
    </source>
</evidence>
<keyword evidence="4" id="KW-0479">Metal-binding</keyword>
<dbReference type="InterPro" id="IPR004101">
    <property type="entry name" value="Mur_ligase_C"/>
</dbReference>
<evidence type="ECO:0000313" key="15">
    <source>
        <dbReference type="Proteomes" id="UP000016626"/>
    </source>
</evidence>
<evidence type="ECO:0000256" key="3">
    <source>
        <dbReference type="ARBA" id="ARBA00022598"/>
    </source>
</evidence>
<organism evidence="14 15">
    <name type="scientific">Leptotrichia wadei (strain F0279)</name>
    <dbReference type="NCBI Taxonomy" id="888055"/>
    <lineage>
        <taxon>Bacteria</taxon>
        <taxon>Fusobacteriati</taxon>
        <taxon>Fusobacteriota</taxon>
        <taxon>Fusobacteriia</taxon>
        <taxon>Fusobacteriales</taxon>
        <taxon>Leptotrichiaceae</taxon>
        <taxon>Leptotrichia</taxon>
    </lineage>
</organism>
<keyword evidence="11" id="KW-0175">Coiled coil</keyword>
<dbReference type="InterPro" id="IPR036565">
    <property type="entry name" value="Mur-like_cat_sf"/>
</dbReference>
<dbReference type="SUPFAM" id="SSF53623">
    <property type="entry name" value="MurD-like peptide ligases, catalytic domain"/>
    <property type="match status" value="1"/>
</dbReference>
<dbReference type="PANTHER" id="PTHR11136:SF0">
    <property type="entry name" value="DIHYDROFOLATE SYNTHETASE-RELATED"/>
    <property type="match status" value="1"/>
</dbReference>
<dbReference type="Pfam" id="PF08245">
    <property type="entry name" value="Mur_ligase_M"/>
    <property type="match status" value="1"/>
</dbReference>
<dbReference type="GO" id="GO:0008841">
    <property type="term" value="F:dihydrofolate synthase activity"/>
    <property type="evidence" value="ECO:0007669"/>
    <property type="project" value="TreeGrafter"/>
</dbReference>
<dbReference type="GO" id="GO:0005737">
    <property type="term" value="C:cytoplasm"/>
    <property type="evidence" value="ECO:0007669"/>
    <property type="project" value="TreeGrafter"/>
</dbReference>
<evidence type="ECO:0000256" key="5">
    <source>
        <dbReference type="ARBA" id="ARBA00022741"/>
    </source>
</evidence>
<dbReference type="HOGENOM" id="CLU_015869_1_2_0"/>
<comment type="caution">
    <text evidence="14">The sequence shown here is derived from an EMBL/GenBank/DDBJ whole genome shotgun (WGS) entry which is preliminary data.</text>
</comment>
<feature type="coiled-coil region" evidence="11">
    <location>
        <begin position="217"/>
        <end position="244"/>
    </location>
</feature>
<evidence type="ECO:0000256" key="4">
    <source>
        <dbReference type="ARBA" id="ARBA00022723"/>
    </source>
</evidence>
<evidence type="ECO:0000313" key="14">
    <source>
        <dbReference type="EMBL" id="ERK54509.1"/>
    </source>
</evidence>
<keyword evidence="7" id="KW-0460">Magnesium</keyword>
<dbReference type="PIRSF" id="PIRSF001563">
    <property type="entry name" value="Folylpolyglu_synth"/>
    <property type="match status" value="1"/>
</dbReference>
<evidence type="ECO:0000256" key="1">
    <source>
        <dbReference type="ARBA" id="ARBA00008276"/>
    </source>
</evidence>
<sequence>MGEEMMRESLYGEKDRVKLLAKILEKMDNPSKNVKVIHVSGTNGKGSTCYMINSILCEMGYKVGLFTSPQIMTVYELIKVNGIEITKSEFENCKDVLRKVLDKLNLNLEKDLSYFEMVFLIAMIHFKNISVEVLILECGLGGELDATNAVCRIDYTIFTRIGIDHKNFLGDTVNEICQTKSKIIRKGSNVIIAPNQRSVVYEILKKEAQNKNCNIFFADENVKVDELEEKIDGSNKEKIIEKDNFNFVNYTKVKAEIIGNYNFEKNLKNKYFFRFGLKGEHQLENLTTVLTWYFRFFENFKNILENRNSEEILDNALGTLKISGRMEKVKEIKNVYLDVAHNEDSVEAFVNYVKKNFQDKKKIFMVGFLKDKEVEKCASLLKKAGDNFILTEPKNEERKLDSQILKKYFEDKKIENPQNIIVSEKNIKKAFLKALELRKNEDECIFVVGSFYLMGEVKRVIKSCF</sequence>
<comment type="catalytic activity">
    <reaction evidence="9">
        <text>(6S)-5,6,7,8-tetrahydrofolyl-(gamma-L-Glu)(n) + L-glutamate + ATP = (6S)-5,6,7,8-tetrahydrofolyl-(gamma-L-Glu)(n+1) + ADP + phosphate + H(+)</text>
        <dbReference type="Rhea" id="RHEA:10580"/>
        <dbReference type="Rhea" id="RHEA-COMP:14738"/>
        <dbReference type="Rhea" id="RHEA-COMP:14740"/>
        <dbReference type="ChEBI" id="CHEBI:15378"/>
        <dbReference type="ChEBI" id="CHEBI:29985"/>
        <dbReference type="ChEBI" id="CHEBI:30616"/>
        <dbReference type="ChEBI" id="CHEBI:43474"/>
        <dbReference type="ChEBI" id="CHEBI:141005"/>
        <dbReference type="ChEBI" id="CHEBI:456216"/>
        <dbReference type="EC" id="6.3.2.17"/>
    </reaction>
</comment>
<dbReference type="GO" id="GO:0005524">
    <property type="term" value="F:ATP binding"/>
    <property type="evidence" value="ECO:0007669"/>
    <property type="project" value="UniProtKB-KW"/>
</dbReference>
<feature type="domain" description="Mur ligase central" evidence="13">
    <location>
        <begin position="39"/>
        <end position="263"/>
    </location>
</feature>
<evidence type="ECO:0000256" key="6">
    <source>
        <dbReference type="ARBA" id="ARBA00022840"/>
    </source>
</evidence>
<keyword evidence="5 10" id="KW-0547">Nucleotide-binding</keyword>
<dbReference type="Gene3D" id="3.90.190.20">
    <property type="entry name" value="Mur ligase, C-terminal domain"/>
    <property type="match status" value="1"/>
</dbReference>
<evidence type="ECO:0000259" key="12">
    <source>
        <dbReference type="Pfam" id="PF02875"/>
    </source>
</evidence>
<evidence type="ECO:0000256" key="10">
    <source>
        <dbReference type="PIRNR" id="PIRNR001563"/>
    </source>
</evidence>
<keyword evidence="6 10" id="KW-0067">ATP-binding</keyword>
<dbReference type="InterPro" id="IPR018109">
    <property type="entry name" value="Folylpolyglutamate_synth_CS"/>
</dbReference>
<dbReference type="Proteomes" id="UP000016626">
    <property type="component" value="Unassembled WGS sequence"/>
</dbReference>
<name>U2QEC0_LEPWF</name>
<dbReference type="PATRIC" id="fig|888055.3.peg.18"/>
<accession>U2QEC0</accession>
<evidence type="ECO:0000256" key="11">
    <source>
        <dbReference type="SAM" id="Coils"/>
    </source>
</evidence>
<dbReference type="InterPro" id="IPR036615">
    <property type="entry name" value="Mur_ligase_C_dom_sf"/>
</dbReference>
<protein>
    <recommendedName>
        <fullName evidence="2">tetrahydrofolate synthase</fullName>
        <ecNumber evidence="2">6.3.2.17</ecNumber>
    </recommendedName>
    <alternativeName>
        <fullName evidence="8">Tetrahydrofolylpolyglutamate synthase</fullName>
    </alternativeName>
</protein>
<dbReference type="Pfam" id="PF02875">
    <property type="entry name" value="Mur_ligase_C"/>
    <property type="match status" value="1"/>
</dbReference>
<dbReference type="NCBIfam" id="TIGR01499">
    <property type="entry name" value="folC"/>
    <property type="match status" value="1"/>
</dbReference>
<dbReference type="eggNOG" id="COG0285">
    <property type="taxonomic scope" value="Bacteria"/>
</dbReference>
<reference evidence="14 15" key="1">
    <citation type="submission" date="2013-06" db="EMBL/GenBank/DDBJ databases">
        <authorList>
            <person name="Weinstock G."/>
            <person name="Sodergren E."/>
            <person name="Lobos E.A."/>
            <person name="Fulton L."/>
            <person name="Fulton R."/>
            <person name="Courtney L."/>
            <person name="Fronick C."/>
            <person name="O'Laughlin M."/>
            <person name="Godfrey J."/>
            <person name="Wilson R.M."/>
            <person name="Miner T."/>
            <person name="Farmer C."/>
            <person name="Delehaunty K."/>
            <person name="Cordes M."/>
            <person name="Minx P."/>
            <person name="Tomlinson C."/>
            <person name="Chen J."/>
            <person name="Wollam A."/>
            <person name="Pepin K.H."/>
            <person name="Bhonagiri V."/>
            <person name="Zhang X."/>
            <person name="Warren W."/>
            <person name="Mitreva M."/>
            <person name="Mardis E.R."/>
            <person name="Wilson R.K."/>
        </authorList>
    </citation>
    <scope>NUCLEOTIDE SEQUENCE [LARGE SCALE GENOMIC DNA]</scope>
    <source>
        <strain evidence="14 15">F0279</strain>
    </source>
</reference>
<dbReference type="InterPro" id="IPR013221">
    <property type="entry name" value="Mur_ligase_cen"/>
</dbReference>
<dbReference type="PANTHER" id="PTHR11136">
    <property type="entry name" value="FOLYLPOLYGLUTAMATE SYNTHASE-RELATED"/>
    <property type="match status" value="1"/>
</dbReference>
<keyword evidence="3 10" id="KW-0436">Ligase</keyword>
<dbReference type="PROSITE" id="PS01011">
    <property type="entry name" value="FOLYLPOLYGLU_SYNT_1"/>
    <property type="match status" value="1"/>
</dbReference>
<dbReference type="EMBL" id="AWVM01000002">
    <property type="protein sequence ID" value="ERK54509.1"/>
    <property type="molecule type" value="Genomic_DNA"/>
</dbReference>
<dbReference type="GO" id="GO:0046872">
    <property type="term" value="F:metal ion binding"/>
    <property type="evidence" value="ECO:0007669"/>
    <property type="project" value="UniProtKB-KW"/>
</dbReference>
<evidence type="ECO:0000256" key="8">
    <source>
        <dbReference type="ARBA" id="ARBA00030592"/>
    </source>
</evidence>
<proteinExistence type="inferred from homology"/>
<dbReference type="GO" id="GO:0004326">
    <property type="term" value="F:tetrahydrofolylpolyglutamate synthase activity"/>
    <property type="evidence" value="ECO:0007669"/>
    <property type="project" value="UniProtKB-EC"/>
</dbReference>
<evidence type="ECO:0000256" key="2">
    <source>
        <dbReference type="ARBA" id="ARBA00013025"/>
    </source>
</evidence>
<gene>
    <name evidence="14" type="ORF">HMPREF9015_00018</name>
</gene>
<comment type="similarity">
    <text evidence="1 10">Belongs to the folylpolyglutamate synthase family.</text>
</comment>
<feature type="domain" description="Mur ligase C-terminal" evidence="12">
    <location>
        <begin position="324"/>
        <end position="451"/>
    </location>
</feature>
<dbReference type="EC" id="6.3.2.17" evidence="2"/>
<dbReference type="SUPFAM" id="SSF53244">
    <property type="entry name" value="MurD-like peptide ligases, peptide-binding domain"/>
    <property type="match status" value="1"/>
</dbReference>
<evidence type="ECO:0000259" key="13">
    <source>
        <dbReference type="Pfam" id="PF08245"/>
    </source>
</evidence>
<evidence type="ECO:0000256" key="9">
    <source>
        <dbReference type="ARBA" id="ARBA00047493"/>
    </source>
</evidence>
<dbReference type="InterPro" id="IPR001645">
    <property type="entry name" value="Folylpolyglutamate_synth"/>
</dbReference>